<evidence type="ECO:0000256" key="1">
    <source>
        <dbReference type="ARBA" id="ARBA00006479"/>
    </source>
</evidence>
<comment type="similarity">
    <text evidence="1">Belongs to the ROK (NagC/XylR) family.</text>
</comment>
<dbReference type="InterPro" id="IPR036390">
    <property type="entry name" value="WH_DNA-bd_sf"/>
</dbReference>
<dbReference type="SUPFAM" id="SSF53067">
    <property type="entry name" value="Actin-like ATPase domain"/>
    <property type="match status" value="1"/>
</dbReference>
<dbReference type="Gene3D" id="1.10.10.10">
    <property type="entry name" value="Winged helix-like DNA-binding domain superfamily/Winged helix DNA-binding domain"/>
    <property type="match status" value="1"/>
</dbReference>
<reference evidence="2 3" key="1">
    <citation type="submission" date="2017-05" db="EMBL/GenBank/DDBJ databases">
        <authorList>
            <person name="Varghese N."/>
            <person name="Submissions S."/>
        </authorList>
    </citation>
    <scope>NUCLEOTIDE SEQUENCE [LARGE SCALE GENOMIC DNA]</scope>
    <source>
        <strain evidence="2 3">DSM 19036</strain>
    </source>
</reference>
<gene>
    <name evidence="2" type="ORF">SAMN06265348_11626</name>
</gene>
<dbReference type="Pfam" id="PF00480">
    <property type="entry name" value="ROK"/>
    <property type="match status" value="1"/>
</dbReference>
<name>A0A521FQ25_9SPHI</name>
<keyword evidence="3" id="KW-1185">Reference proteome</keyword>
<dbReference type="GO" id="GO:0016301">
    <property type="term" value="F:kinase activity"/>
    <property type="evidence" value="ECO:0007669"/>
    <property type="project" value="UniProtKB-KW"/>
</dbReference>
<dbReference type="Proteomes" id="UP000320300">
    <property type="component" value="Unassembled WGS sequence"/>
</dbReference>
<dbReference type="SUPFAM" id="SSF46785">
    <property type="entry name" value="Winged helix' DNA-binding domain"/>
    <property type="match status" value="1"/>
</dbReference>
<keyword evidence="2" id="KW-0808">Transferase</keyword>
<evidence type="ECO:0000313" key="3">
    <source>
        <dbReference type="Proteomes" id="UP000320300"/>
    </source>
</evidence>
<evidence type="ECO:0000313" key="2">
    <source>
        <dbReference type="EMBL" id="SMO98279.1"/>
    </source>
</evidence>
<dbReference type="InterPro" id="IPR000600">
    <property type="entry name" value="ROK"/>
</dbReference>
<dbReference type="InterPro" id="IPR043129">
    <property type="entry name" value="ATPase_NBD"/>
</dbReference>
<sequence>MFSSFRKKLTMSTLTLTLSDAHLSIIKAIYFNRLVSSLEISKVTGASIPTITKHIEELISGGWIVEKGFAQSTSGRRPVVYSLVSDRNYILSVAMDQFYTRMVIADLSGTFVTEIAETEINLNDDPSALEKLIADTNTFIENSGIQRGKIFAAGISMPGFVDVQDGNNRSFLHTEEITLRDKLTQDLGLPVFIDNDSSVIALAELKFGIGKTNSEAMVINLSWGIGLGMIINNKIYRGFKGYAGEFSHIPIFDNDKICSCGKRGCLETQASLITIEDSALEEINNGAFTSLKIENGKVEITAVIAEAMKGDSLSIKLLSYAGYQIGRAIAILIHILNPEKIVLSGRASKAGKFLLPPVQQAINDYSIPTITEGTEIIISKMGFDAQLVGSAALAIEHISKEFFV</sequence>
<dbReference type="PANTHER" id="PTHR18964">
    <property type="entry name" value="ROK (REPRESSOR, ORF, KINASE) FAMILY"/>
    <property type="match status" value="1"/>
</dbReference>
<keyword evidence="2" id="KW-0418">Kinase</keyword>
<dbReference type="EMBL" id="FXTN01000016">
    <property type="protein sequence ID" value="SMO98279.1"/>
    <property type="molecule type" value="Genomic_DNA"/>
</dbReference>
<protein>
    <submittedName>
        <fullName evidence="2">Sugar kinase of the NBD/HSP70 family, may contain an N-terminal HTH domain</fullName>
    </submittedName>
</protein>
<dbReference type="InterPro" id="IPR036388">
    <property type="entry name" value="WH-like_DNA-bd_sf"/>
</dbReference>
<proteinExistence type="inferred from homology"/>
<dbReference type="AlphaFoldDB" id="A0A521FQ25"/>
<accession>A0A521FQ25</accession>
<dbReference type="PANTHER" id="PTHR18964:SF149">
    <property type="entry name" value="BIFUNCTIONAL UDP-N-ACETYLGLUCOSAMINE 2-EPIMERASE_N-ACETYLMANNOSAMINE KINASE"/>
    <property type="match status" value="1"/>
</dbReference>
<dbReference type="Gene3D" id="3.30.420.40">
    <property type="match status" value="2"/>
</dbReference>
<organism evidence="2 3">
    <name type="scientific">Pedobacter westerhofensis</name>
    <dbReference type="NCBI Taxonomy" id="425512"/>
    <lineage>
        <taxon>Bacteria</taxon>
        <taxon>Pseudomonadati</taxon>
        <taxon>Bacteroidota</taxon>
        <taxon>Sphingobacteriia</taxon>
        <taxon>Sphingobacteriales</taxon>
        <taxon>Sphingobacteriaceae</taxon>
        <taxon>Pedobacter</taxon>
    </lineage>
</organism>